<name>A0A815IFH7_9BILA</name>
<dbReference type="Proteomes" id="UP000681722">
    <property type="component" value="Unassembled WGS sequence"/>
</dbReference>
<dbReference type="EMBL" id="CAJNOQ010015760">
    <property type="protein sequence ID" value="CAF1367995.1"/>
    <property type="molecule type" value="Genomic_DNA"/>
</dbReference>
<sequence length="341" mass="39804">MNMFKNQKKIEIILSTTSSRQDLVEKIQGVKILASLPFYGSRISQMLSNIPDLEKLQFQLEFKMSKSTCFTPSYQSLTEEAFRNINKWNIVFNYDEERNHYSIFTLPSMSHTSYRFHSLSPILLYSSSSHDYSSVRQIEIFESSCQPIVFSELAKILTENFSKLTSLTISNENIGKSGAFSDSKLRLNHLKYLTIKQRISYLDRLLLLVPYLKSLVIHDIQCLENISVKNNIEYLSLCDCNQLPKLRTILNNYFQNINGLELRFKFIESTLSCINDKEISMLCEMINNMKNLVSLRILISPVNENVDHFTNIMYETLKSKHEYCLIETIIDKEMKNILVWK</sequence>
<dbReference type="EMBL" id="CAJOBC010073833">
    <property type="protein sequence ID" value="CAF4251659.1"/>
    <property type="molecule type" value="Genomic_DNA"/>
</dbReference>
<evidence type="ECO:0000313" key="1">
    <source>
        <dbReference type="EMBL" id="CAF1367995.1"/>
    </source>
</evidence>
<keyword evidence="3" id="KW-1185">Reference proteome</keyword>
<accession>A0A815IFH7</accession>
<comment type="caution">
    <text evidence="1">The sequence shown here is derived from an EMBL/GenBank/DDBJ whole genome shotgun (WGS) entry which is preliminary data.</text>
</comment>
<dbReference type="AlphaFoldDB" id="A0A815IFH7"/>
<organism evidence="1 3">
    <name type="scientific">Didymodactylos carnosus</name>
    <dbReference type="NCBI Taxonomy" id="1234261"/>
    <lineage>
        <taxon>Eukaryota</taxon>
        <taxon>Metazoa</taxon>
        <taxon>Spiralia</taxon>
        <taxon>Gnathifera</taxon>
        <taxon>Rotifera</taxon>
        <taxon>Eurotatoria</taxon>
        <taxon>Bdelloidea</taxon>
        <taxon>Philodinida</taxon>
        <taxon>Philodinidae</taxon>
        <taxon>Didymodactylos</taxon>
    </lineage>
</organism>
<protein>
    <submittedName>
        <fullName evidence="1">Uncharacterized protein</fullName>
    </submittedName>
</protein>
<evidence type="ECO:0000313" key="2">
    <source>
        <dbReference type="EMBL" id="CAF4251659.1"/>
    </source>
</evidence>
<proteinExistence type="predicted"/>
<dbReference type="Proteomes" id="UP000663829">
    <property type="component" value="Unassembled WGS sequence"/>
</dbReference>
<reference evidence="1" key="1">
    <citation type="submission" date="2021-02" db="EMBL/GenBank/DDBJ databases">
        <authorList>
            <person name="Nowell W R."/>
        </authorList>
    </citation>
    <scope>NUCLEOTIDE SEQUENCE</scope>
</reference>
<gene>
    <name evidence="1" type="ORF">GPM918_LOCUS31714</name>
    <name evidence="2" type="ORF">SRO942_LOCUS32363</name>
</gene>
<evidence type="ECO:0000313" key="3">
    <source>
        <dbReference type="Proteomes" id="UP000663829"/>
    </source>
</evidence>